<proteinExistence type="predicted"/>
<evidence type="ECO:0008006" key="3">
    <source>
        <dbReference type="Google" id="ProtNLM"/>
    </source>
</evidence>
<gene>
    <name evidence="1" type="ORF">T231_14755</name>
</gene>
<dbReference type="AlphaFoldDB" id="W2CLP9"/>
<dbReference type="PATRIC" id="fig|1411021.3.peg.1988"/>
<organism evidence="1 2">
    <name type="scientific">Tannerella sp. oral taxon BU063 isolate Cell 6/7/9</name>
    <dbReference type="NCBI Taxonomy" id="1411021"/>
    <lineage>
        <taxon>Bacteria</taxon>
        <taxon>Pseudomonadati</taxon>
        <taxon>Bacteroidota</taxon>
        <taxon>Bacteroidia</taxon>
        <taxon>Bacteroidales</taxon>
        <taxon>Tannerellaceae</taxon>
        <taxon>Tannerella</taxon>
    </lineage>
</organism>
<evidence type="ECO:0000313" key="1">
    <source>
        <dbReference type="EMBL" id="ETK07963.1"/>
    </source>
</evidence>
<evidence type="ECO:0000313" key="2">
    <source>
        <dbReference type="Proteomes" id="UP000018874"/>
    </source>
</evidence>
<comment type="caution">
    <text evidence="1">The sequence shown here is derived from an EMBL/GenBank/DDBJ whole genome shotgun (WGS) entry which is preliminary data.</text>
</comment>
<protein>
    <recommendedName>
        <fullName evidence="3">Prevent-host-death protein</fullName>
    </recommendedName>
</protein>
<dbReference type="EMBL" id="AYYD01001229">
    <property type="protein sequence ID" value="ETK07963.1"/>
    <property type="molecule type" value="Genomic_DNA"/>
</dbReference>
<reference evidence="1 2" key="1">
    <citation type="submission" date="2013-11" db="EMBL/GenBank/DDBJ databases">
        <title>Single cell genomics of uncultured Tannerella BU063 (oral taxon 286).</title>
        <authorList>
            <person name="Beall C.J."/>
            <person name="Campbell A.G."/>
            <person name="Griffen A.L."/>
            <person name="Podar M."/>
            <person name="Leys E.J."/>
        </authorList>
    </citation>
    <scope>NUCLEOTIDE SEQUENCE [LARGE SCALE GENOMIC DNA]</scope>
    <source>
        <strain evidence="1">Cell 6/7/9</strain>
    </source>
</reference>
<name>W2CLP9_9BACT</name>
<keyword evidence="2" id="KW-1185">Reference proteome</keyword>
<dbReference type="Proteomes" id="UP000018874">
    <property type="component" value="Unassembled WGS sequence"/>
</dbReference>
<accession>W2CLP9</accession>
<sequence length="155" mass="17976">MATVNFTTQEFTSRLDQAFDLADKGEKVIIRRGRRRAYRLIPFTEESSKMMTYLHLPLTNLFIPSNRSSMATVNLTAQEFTSYSDKAFNMADKGSKVIIGSDRRQPYLLVLFTETLSDITPELQAKIDRAREEYRRGETLHFESKEEMHAWLDAL</sequence>